<keyword evidence="9" id="KW-0406">Ion transport</keyword>
<feature type="region of interest" description="Disordered" evidence="14">
    <location>
        <begin position="187"/>
        <end position="282"/>
    </location>
</feature>
<evidence type="ECO:0000256" key="3">
    <source>
        <dbReference type="ARBA" id="ARBA00019317"/>
    </source>
</evidence>
<organism evidence="17 19">
    <name type="scientific">Botrytis fragariae</name>
    <dbReference type="NCBI Taxonomy" id="1964551"/>
    <lineage>
        <taxon>Eukaryota</taxon>
        <taxon>Fungi</taxon>
        <taxon>Dikarya</taxon>
        <taxon>Ascomycota</taxon>
        <taxon>Pezizomycotina</taxon>
        <taxon>Leotiomycetes</taxon>
        <taxon>Helotiales</taxon>
        <taxon>Sclerotiniaceae</taxon>
        <taxon>Botrytis</taxon>
    </lineage>
</organism>
<evidence type="ECO:0000256" key="1">
    <source>
        <dbReference type="ARBA" id="ARBA00004225"/>
    </source>
</evidence>
<evidence type="ECO:0000313" key="18">
    <source>
        <dbReference type="EMBL" id="KAF5868406.1"/>
    </source>
</evidence>
<dbReference type="Proteomes" id="UP000531561">
    <property type="component" value="Unassembled WGS sequence"/>
</dbReference>
<dbReference type="InterPro" id="IPR002379">
    <property type="entry name" value="ATPase_proteolipid_c-like_dom"/>
</dbReference>
<dbReference type="GeneID" id="59266445"/>
<keyword evidence="8 15" id="KW-1133">Transmembrane helix</keyword>
<evidence type="ECO:0000256" key="4">
    <source>
        <dbReference type="ARBA" id="ARBA00022448"/>
    </source>
</evidence>
<evidence type="ECO:0000256" key="14">
    <source>
        <dbReference type="SAM" id="MobiDB-lite"/>
    </source>
</evidence>
<accession>A0A8H6AJF0</accession>
<dbReference type="PROSITE" id="PS00605">
    <property type="entry name" value="ATPASE_C"/>
    <property type="match status" value="1"/>
</dbReference>
<reference evidence="17 19" key="1">
    <citation type="journal article" date="2020" name="Phytopathology">
        <title>A high-quality genome resource of Botrytis fragariae, a new and rapidly spreading fungal pathogen causing strawberry gray mold in the U.S.A.</title>
        <authorList>
            <person name="Wu Y."/>
            <person name="Saski C.A."/>
            <person name="Schnabel G."/>
            <person name="Xiao S."/>
            <person name="Hu M."/>
        </authorList>
    </citation>
    <scope>NUCLEOTIDE SEQUENCE [LARGE SCALE GENOMIC DNA]</scope>
    <source>
        <strain evidence="17 19">BVB16</strain>
    </source>
</reference>
<dbReference type="GO" id="GO:0015078">
    <property type="term" value="F:proton transmembrane transporter activity"/>
    <property type="evidence" value="ECO:0007669"/>
    <property type="project" value="InterPro"/>
</dbReference>
<keyword evidence="11" id="KW-0496">Mitochondrion</keyword>
<keyword evidence="5" id="KW-0138">CF(0)</keyword>
<evidence type="ECO:0000256" key="2">
    <source>
        <dbReference type="ARBA" id="ARBA00006704"/>
    </source>
</evidence>
<keyword evidence="17" id="KW-0540">Nuclease</keyword>
<dbReference type="GO" id="GO:0033177">
    <property type="term" value="C:proton-transporting two-sector ATPase complex, proton-transporting domain"/>
    <property type="evidence" value="ECO:0007669"/>
    <property type="project" value="InterPro"/>
</dbReference>
<dbReference type="InterPro" id="IPR038662">
    <property type="entry name" value="ATP_synth_F0_csu_sf"/>
</dbReference>
<dbReference type="GO" id="GO:0015986">
    <property type="term" value="P:proton motive force-driven ATP synthesis"/>
    <property type="evidence" value="ECO:0007669"/>
    <property type="project" value="InterPro"/>
</dbReference>
<keyword evidence="7" id="KW-0375">Hydrogen ion transport</keyword>
<dbReference type="PANTHER" id="PTHR10031:SF0">
    <property type="entry name" value="ATPASE PROTEIN 9"/>
    <property type="match status" value="1"/>
</dbReference>
<feature type="region of interest" description="Disordered" evidence="14">
    <location>
        <begin position="80"/>
        <end position="125"/>
    </location>
</feature>
<dbReference type="InterPro" id="IPR000454">
    <property type="entry name" value="ATP_synth_F0_csu"/>
</dbReference>
<dbReference type="CDD" id="cd18182">
    <property type="entry name" value="ATP-synt_Fo_c_ATP5G3"/>
    <property type="match status" value="1"/>
</dbReference>
<evidence type="ECO:0000256" key="10">
    <source>
        <dbReference type="ARBA" id="ARBA00023121"/>
    </source>
</evidence>
<dbReference type="EMBL" id="JABFCT010000023">
    <property type="protein sequence ID" value="KAF5868386.1"/>
    <property type="molecule type" value="Genomic_DNA"/>
</dbReference>
<evidence type="ECO:0000256" key="13">
    <source>
        <dbReference type="ARBA" id="ARBA00030961"/>
    </source>
</evidence>
<dbReference type="InterPro" id="IPR035921">
    <property type="entry name" value="F/V-ATP_Csub_sf"/>
</dbReference>
<sequence length="282" mass="29722">MIQAAKIIGTGLATTGLIGAGVGIGVVFAALILGVARNPSLRGQLFSYAILGFAFAEATGLFALMMAFLLFSSSNSLSSSSSNSSSSQEASAHENEGVSDNENREVSDNESGYSSDSNRSAVSESRDDYALNHMPTQDVPEDVLPRFVSTMELVARESEGDPDIGQLHANRYQALKTEMDSRIEAGIMPRPNVGQVNISSESGGPETSSGGSAENKVGTETSSGGGTNNVGTSSLSSFYSSNKRKNDETEEEYSGQPSKKFQQDSSDIRSDTEPYDFTGGDE</sequence>
<proteinExistence type="inferred from homology"/>
<dbReference type="Pfam" id="PF00137">
    <property type="entry name" value="ATP-synt_C"/>
    <property type="match status" value="1"/>
</dbReference>
<comment type="caution">
    <text evidence="17">The sequence shown here is derived from an EMBL/GenBank/DDBJ whole genome shotgun (WGS) entry which is preliminary data.</text>
</comment>
<evidence type="ECO:0000256" key="8">
    <source>
        <dbReference type="ARBA" id="ARBA00022989"/>
    </source>
</evidence>
<dbReference type="PRINTS" id="PR00124">
    <property type="entry name" value="ATPASEC"/>
</dbReference>
<comment type="subcellular location">
    <subcellularLocation>
        <location evidence="1">Mitochondrion membrane</location>
        <topology evidence="1">Multi-pass membrane protein</topology>
    </subcellularLocation>
</comment>
<evidence type="ECO:0000256" key="5">
    <source>
        <dbReference type="ARBA" id="ARBA00022547"/>
    </source>
</evidence>
<feature type="domain" description="V-ATPase proteolipid subunit C-like" evidence="16">
    <location>
        <begin position="8"/>
        <end position="70"/>
    </location>
</feature>
<dbReference type="PANTHER" id="PTHR10031">
    <property type="entry name" value="ATP SYNTHASE LIPID-BINDING PROTEIN, MITOCHONDRIAL"/>
    <property type="match status" value="1"/>
</dbReference>
<dbReference type="FunFam" id="1.20.20.10:FF:000003">
    <property type="entry name" value="Atp synthase f complex subunit mitochondrial"/>
    <property type="match status" value="1"/>
</dbReference>
<evidence type="ECO:0000256" key="9">
    <source>
        <dbReference type="ARBA" id="ARBA00023065"/>
    </source>
</evidence>
<dbReference type="Gene3D" id="1.20.20.10">
    <property type="entry name" value="F1F0 ATP synthase subunit C"/>
    <property type="match status" value="1"/>
</dbReference>
<evidence type="ECO:0000256" key="6">
    <source>
        <dbReference type="ARBA" id="ARBA00022692"/>
    </source>
</evidence>
<evidence type="ECO:0000256" key="12">
    <source>
        <dbReference type="ARBA" id="ARBA00023136"/>
    </source>
</evidence>
<protein>
    <recommendedName>
        <fullName evidence="3">ATP synthase subunit 9, mitochondrial</fullName>
    </recommendedName>
    <alternativeName>
        <fullName evidence="13">Lipid-binding protein</fullName>
    </alternativeName>
</protein>
<dbReference type="GO" id="GO:0045259">
    <property type="term" value="C:proton-transporting ATP synthase complex"/>
    <property type="evidence" value="ECO:0007669"/>
    <property type="project" value="UniProtKB-KW"/>
</dbReference>
<keyword evidence="10" id="KW-0446">Lipid-binding</keyword>
<dbReference type="AlphaFoldDB" id="A0A8H6AJF0"/>
<feature type="transmembrane region" description="Helical" evidence="15">
    <location>
        <begin position="12"/>
        <end position="33"/>
    </location>
</feature>
<dbReference type="RefSeq" id="XP_037187335.1">
    <property type="nucleotide sequence ID" value="XM_037342753.1"/>
</dbReference>
<evidence type="ECO:0000256" key="7">
    <source>
        <dbReference type="ARBA" id="ARBA00022781"/>
    </source>
</evidence>
<keyword evidence="17" id="KW-0255">Endonuclease</keyword>
<comment type="similarity">
    <text evidence="2">Belongs to the ATPase C chain family.</text>
</comment>
<feature type="compositionally biased region" description="Polar residues" evidence="14">
    <location>
        <begin position="109"/>
        <end position="123"/>
    </location>
</feature>
<evidence type="ECO:0000259" key="16">
    <source>
        <dbReference type="Pfam" id="PF00137"/>
    </source>
</evidence>
<evidence type="ECO:0000313" key="17">
    <source>
        <dbReference type="EMBL" id="KAF5868386.1"/>
    </source>
</evidence>
<dbReference type="GO" id="GO:0031966">
    <property type="term" value="C:mitochondrial membrane"/>
    <property type="evidence" value="ECO:0007669"/>
    <property type="project" value="UniProtKB-SubCell"/>
</dbReference>
<dbReference type="EMBL" id="JABFCT010000023">
    <property type="protein sequence ID" value="KAF5868406.1"/>
    <property type="molecule type" value="Genomic_DNA"/>
</dbReference>
<keyword evidence="19" id="KW-1185">Reference proteome</keyword>
<keyword evidence="4" id="KW-0813">Transport</keyword>
<dbReference type="OrthoDB" id="3553765at2759"/>
<keyword evidence="6 15" id="KW-0812">Transmembrane</keyword>
<name>A0A8H6AJF0_9HELO</name>
<feature type="transmembrane region" description="Helical" evidence="15">
    <location>
        <begin position="45"/>
        <end position="71"/>
    </location>
</feature>
<keyword evidence="12 15" id="KW-0472">Membrane</keyword>
<evidence type="ECO:0000313" key="19">
    <source>
        <dbReference type="Proteomes" id="UP000531561"/>
    </source>
</evidence>
<feature type="compositionally biased region" description="Basic and acidic residues" evidence="14">
    <location>
        <begin position="91"/>
        <end position="107"/>
    </location>
</feature>
<dbReference type="GO" id="GO:0004519">
    <property type="term" value="F:endonuclease activity"/>
    <property type="evidence" value="ECO:0007669"/>
    <property type="project" value="UniProtKB-KW"/>
</dbReference>
<dbReference type="GO" id="GO:0008289">
    <property type="term" value="F:lipid binding"/>
    <property type="evidence" value="ECO:0007669"/>
    <property type="project" value="UniProtKB-KW"/>
</dbReference>
<feature type="compositionally biased region" description="Polar residues" evidence="14">
    <location>
        <begin position="255"/>
        <end position="265"/>
    </location>
</feature>
<dbReference type="SUPFAM" id="SSF81333">
    <property type="entry name" value="F1F0 ATP synthase subunit C"/>
    <property type="match status" value="1"/>
</dbReference>
<evidence type="ECO:0000256" key="15">
    <source>
        <dbReference type="SAM" id="Phobius"/>
    </source>
</evidence>
<evidence type="ECO:0000256" key="11">
    <source>
        <dbReference type="ARBA" id="ARBA00023128"/>
    </source>
</evidence>
<dbReference type="InterPro" id="IPR020537">
    <property type="entry name" value="ATP_synth_F0_csu_DDCD_BS"/>
</dbReference>
<dbReference type="HAMAP" id="MF_01396">
    <property type="entry name" value="ATP_synth_c_bact"/>
    <property type="match status" value="1"/>
</dbReference>
<keyword evidence="17" id="KW-0378">Hydrolase</keyword>
<feature type="compositionally biased region" description="Low complexity" evidence="14">
    <location>
        <begin position="199"/>
        <end position="222"/>
    </location>
</feature>
<gene>
    <name evidence="17" type="ORF">Bfra_012438</name>
    <name evidence="18" type="ORF">Bfra_012459</name>
</gene>